<sequence>MINDTEAREHKEEYEKMVVNLAGAAGGFYHKNNLK</sequence>
<name>A0A482MWU4_9CAUD</name>
<gene>
    <name evidence="1" type="ORF">HdK5_00028</name>
</gene>
<accession>A0A482MWU4</accession>
<keyword evidence="2" id="KW-1185">Reference proteome</keyword>
<reference evidence="1 2" key="1">
    <citation type="submission" date="2019-01" db="EMBL/GenBank/DDBJ databases">
        <title>Still something new to discover - new insights into E. coli phage diversity and taxonomy.</title>
        <authorList>
            <person name="Korf I.H.E."/>
            <person name="Adriaennsens E."/>
            <person name="Dreiseikelmann B."/>
            <person name="Kropinski A."/>
            <person name="Nimtz M."/>
            <person name="Meier-Kolthoff J.P."/>
            <person name="Rohde M."/>
            <person name="van Raaij M."/>
            <person name="Wittmann J."/>
        </authorList>
    </citation>
    <scope>NUCLEOTIDE SEQUENCE [LARGE SCALE GENOMIC DNA]</scope>
</reference>
<protein>
    <submittedName>
        <fullName evidence="1">Uncharacterized protein</fullName>
    </submittedName>
</protein>
<dbReference type="EMBL" id="MK373780">
    <property type="protein sequence ID" value="QBQ78086.1"/>
    <property type="molecule type" value="Genomic_DNA"/>
</dbReference>
<evidence type="ECO:0000313" key="1">
    <source>
        <dbReference type="EMBL" id="QBQ78086.1"/>
    </source>
</evidence>
<dbReference type="Proteomes" id="UP000306453">
    <property type="component" value="Segment"/>
</dbReference>
<organism evidence="1 2">
    <name type="scientific">Escherichia phage vB_EcoM_HdK5</name>
    <dbReference type="NCBI Taxonomy" id="2508197"/>
    <lineage>
        <taxon>Viruses</taxon>
        <taxon>Duplodnaviria</taxon>
        <taxon>Heunggongvirae</taxon>
        <taxon>Uroviricota</taxon>
        <taxon>Caudoviricetes</taxon>
        <taxon>Vequintavirinae</taxon>
        <taxon>Vequintavirus</taxon>
        <taxon>Vequintavirus HdK5</taxon>
    </lineage>
</organism>
<proteinExistence type="predicted"/>
<evidence type="ECO:0000313" key="2">
    <source>
        <dbReference type="Proteomes" id="UP000306453"/>
    </source>
</evidence>